<protein>
    <recommendedName>
        <fullName evidence="12">DNA 3'-5' helicase</fullName>
        <ecNumber evidence="12">5.6.2.4</ecNumber>
    </recommendedName>
</protein>
<evidence type="ECO:0000313" key="17">
    <source>
        <dbReference type="EMBL" id="RRQ50163.1"/>
    </source>
</evidence>
<evidence type="ECO:0000256" key="7">
    <source>
        <dbReference type="ARBA" id="ARBA00022840"/>
    </source>
</evidence>
<dbReference type="OrthoDB" id="9810135at2"/>
<dbReference type="Gene3D" id="3.90.320.10">
    <property type="match status" value="1"/>
</dbReference>
<keyword evidence="2 14" id="KW-0547">Nucleotide-binding</keyword>
<dbReference type="GO" id="GO:0000725">
    <property type="term" value="P:recombinational repair"/>
    <property type="evidence" value="ECO:0007669"/>
    <property type="project" value="TreeGrafter"/>
</dbReference>
<proteinExistence type="predicted"/>
<keyword evidence="4 14" id="KW-0378">Hydrolase</keyword>
<dbReference type="InterPro" id="IPR011604">
    <property type="entry name" value="PDDEXK-like_dom_sf"/>
</dbReference>
<dbReference type="GO" id="GO:0005524">
    <property type="term" value="F:ATP binding"/>
    <property type="evidence" value="ECO:0007669"/>
    <property type="project" value="UniProtKB-UniRule"/>
</dbReference>
<reference evidence="18" key="1">
    <citation type="submission" date="2018-12" db="EMBL/GenBank/DDBJ databases">
        <title>Maribacter lutimaris sp. nov., isolated from marine sediment.</title>
        <authorList>
            <person name="Kim K.K."/>
        </authorList>
    </citation>
    <scope>NUCLEOTIDE SEQUENCE [LARGE SCALE GENOMIC DNA]</scope>
    <source>
        <strain evidence="18">PoM-212</strain>
    </source>
</reference>
<evidence type="ECO:0000256" key="13">
    <source>
        <dbReference type="ARBA" id="ARBA00048988"/>
    </source>
</evidence>
<dbReference type="PROSITE" id="PS51198">
    <property type="entry name" value="UVRD_HELICASE_ATP_BIND"/>
    <property type="match status" value="1"/>
</dbReference>
<organism evidence="17 18">
    <name type="scientific">Maribacter algicola</name>
    <dbReference type="NCBI Taxonomy" id="2498892"/>
    <lineage>
        <taxon>Bacteria</taxon>
        <taxon>Pseudomonadati</taxon>
        <taxon>Bacteroidota</taxon>
        <taxon>Flavobacteriia</taxon>
        <taxon>Flavobacteriales</taxon>
        <taxon>Flavobacteriaceae</taxon>
        <taxon>Maribacter</taxon>
    </lineage>
</organism>
<feature type="domain" description="UvrD-like helicase C-terminal" evidence="16">
    <location>
        <begin position="480"/>
        <end position="721"/>
    </location>
</feature>
<evidence type="ECO:0000256" key="6">
    <source>
        <dbReference type="ARBA" id="ARBA00022839"/>
    </source>
</evidence>
<keyword evidence="6" id="KW-0269">Exonuclease</keyword>
<evidence type="ECO:0000256" key="10">
    <source>
        <dbReference type="ARBA" id="ARBA00023235"/>
    </source>
</evidence>
<comment type="catalytic activity">
    <reaction evidence="11">
        <text>Couples ATP hydrolysis with the unwinding of duplex DNA by translocating in the 3'-5' direction.</text>
        <dbReference type="EC" id="5.6.2.4"/>
    </reaction>
</comment>
<dbReference type="InterPro" id="IPR014016">
    <property type="entry name" value="UvrD-like_ATP-bd"/>
</dbReference>
<dbReference type="PANTHER" id="PTHR11070:SF67">
    <property type="entry name" value="DNA 3'-5' HELICASE"/>
    <property type="match status" value="1"/>
</dbReference>
<sequence length="1033" mass="119040">MQKSTFRIYNASAGSGKTYALSKAYLKIVLSSPYSFKRILAITFTNKAVNEMKFRILDSLDSFSRVSSLDSAPPLFLELKDDLDLSMEALRDLSKLRLKEILHNYAFFDVSTIDKFTHRVIRTFAKDLKISQNFEVVLDMDLLLSEAVARVLSKAGEDPELTKILMDFAMEKIDEDKSWDIEYDLFKIGKLLNDENNFTHLENLSSKKASDFVQLQKKILDLINCSKKIITNESNSALLLIKSNKLEFKDFKASYFPKFMLQLSAGNFKVNFEASWKQNFKHEKPYNKSTRECAKLIIDKLHPEFNSQMERIKNELNQLNFLQNIYGNLVPLTILNTIEQELKQIQTEKDQLSISEFNQIISKEIKNQPAPFIYERLGEKYKHYFIDEFQDTSEMQWNNLIPLIANALEGTDDQGRSGSLFLVGDAKQAIYRWRGGHAEQFLDLATKKSHPFTIKGETHQLPKNYRSQDEIIRFNNEFFQNVGGLLDNPTYQEFFKVGNQQETNNKPGGYIKLSFLQEEMDTAYGENVLQAIENSLKAGFQYGDICILVRKKKHGVSLTNFLMNKEVPVISSDSLLLSTSPKVQFLISLVRFILISDDPATNYGILDYLSGSEENKHDFIHFHLNELPQFLSTEYTFDIEKIKGQSLLDCMEHAIKVFDLEKESDAHLMSFMDFVFDMEQQYGTDAQTLLNNWELKSKTLSIGAPEDSKAVQVMTIHKSKGLEFPVVIFPYANTNIYEEIDPKLWIPVDPELFLGFDELLISKKQEVKNYGEIGTRLFEQEQQRLQLDALNLLYVALTRGVNALYIISCQDLKKDGDYKPENYSGLFIKYLMDKSLWNQGVLEYEFGKMNPPKRHQISDGITNTVPYLYSYKERDSFKINTRAGMLWDTDRELALQQGNIYHHILEHVYSKKDLGPALEKALQKGVISGSSFEYVRETLIKLIGHPDLNKFYGEDIIAYNEKELLLSNGSILIPDRVVLMGNSISIIDYKTGQKSPKYKEQLESYANAYQDMGYTVKNKIIAYINENIIVEFI</sequence>
<evidence type="ECO:0000256" key="5">
    <source>
        <dbReference type="ARBA" id="ARBA00022806"/>
    </source>
</evidence>
<evidence type="ECO:0000256" key="9">
    <source>
        <dbReference type="ARBA" id="ARBA00023204"/>
    </source>
</evidence>
<dbReference type="GO" id="GO:0043138">
    <property type="term" value="F:3'-5' DNA helicase activity"/>
    <property type="evidence" value="ECO:0007669"/>
    <property type="project" value="UniProtKB-EC"/>
</dbReference>
<evidence type="ECO:0000256" key="8">
    <source>
        <dbReference type="ARBA" id="ARBA00023125"/>
    </source>
</evidence>
<keyword evidence="1" id="KW-0540">Nuclease</keyword>
<keyword evidence="3" id="KW-0227">DNA damage</keyword>
<dbReference type="Proteomes" id="UP000286990">
    <property type="component" value="Unassembled WGS sequence"/>
</dbReference>
<evidence type="ECO:0000313" key="18">
    <source>
        <dbReference type="Proteomes" id="UP000286990"/>
    </source>
</evidence>
<evidence type="ECO:0000259" key="15">
    <source>
        <dbReference type="PROSITE" id="PS51198"/>
    </source>
</evidence>
<dbReference type="PANTHER" id="PTHR11070">
    <property type="entry name" value="UVRD / RECB / PCRA DNA HELICASE FAMILY MEMBER"/>
    <property type="match status" value="1"/>
</dbReference>
<dbReference type="SUPFAM" id="SSF52540">
    <property type="entry name" value="P-loop containing nucleoside triphosphate hydrolases"/>
    <property type="match status" value="1"/>
</dbReference>
<evidence type="ECO:0000256" key="2">
    <source>
        <dbReference type="ARBA" id="ARBA00022741"/>
    </source>
</evidence>
<dbReference type="InterPro" id="IPR027417">
    <property type="entry name" value="P-loop_NTPase"/>
</dbReference>
<comment type="caution">
    <text evidence="17">The sequence shown here is derived from an EMBL/GenBank/DDBJ whole genome shotgun (WGS) entry which is preliminary data.</text>
</comment>
<accession>A0A426RMD1</accession>
<dbReference type="GO" id="GO:0003677">
    <property type="term" value="F:DNA binding"/>
    <property type="evidence" value="ECO:0007669"/>
    <property type="project" value="UniProtKB-KW"/>
</dbReference>
<evidence type="ECO:0000256" key="3">
    <source>
        <dbReference type="ARBA" id="ARBA00022763"/>
    </source>
</evidence>
<dbReference type="Pfam" id="PF00580">
    <property type="entry name" value="UvrD-helicase"/>
    <property type="match status" value="1"/>
</dbReference>
<keyword evidence="7 14" id="KW-0067">ATP-binding</keyword>
<dbReference type="GO" id="GO:0016887">
    <property type="term" value="F:ATP hydrolysis activity"/>
    <property type="evidence" value="ECO:0007669"/>
    <property type="project" value="RHEA"/>
</dbReference>
<keyword evidence="9" id="KW-0234">DNA repair</keyword>
<keyword evidence="10" id="KW-0413">Isomerase</keyword>
<gene>
    <name evidence="17" type="ORF">DZC72_06255</name>
</gene>
<feature type="domain" description="UvrD-like helicase ATP-binding" evidence="15">
    <location>
        <begin position="1"/>
        <end position="468"/>
    </location>
</feature>
<evidence type="ECO:0000256" key="14">
    <source>
        <dbReference type="PROSITE-ProRule" id="PRU00560"/>
    </source>
</evidence>
<dbReference type="GO" id="GO:0005829">
    <property type="term" value="C:cytosol"/>
    <property type="evidence" value="ECO:0007669"/>
    <property type="project" value="TreeGrafter"/>
</dbReference>
<evidence type="ECO:0000256" key="1">
    <source>
        <dbReference type="ARBA" id="ARBA00022722"/>
    </source>
</evidence>
<dbReference type="InterPro" id="IPR014017">
    <property type="entry name" value="DNA_helicase_UvrD-like_C"/>
</dbReference>
<dbReference type="Gene3D" id="1.10.3170.10">
    <property type="entry name" value="Recbcd, chain B, domain 2"/>
    <property type="match status" value="1"/>
</dbReference>
<dbReference type="PROSITE" id="PS51217">
    <property type="entry name" value="UVRD_HELICASE_CTER"/>
    <property type="match status" value="1"/>
</dbReference>
<dbReference type="Pfam" id="PF13361">
    <property type="entry name" value="UvrD_C"/>
    <property type="match status" value="2"/>
</dbReference>
<comment type="catalytic activity">
    <reaction evidence="13">
        <text>ATP + H2O = ADP + phosphate + H(+)</text>
        <dbReference type="Rhea" id="RHEA:13065"/>
        <dbReference type="ChEBI" id="CHEBI:15377"/>
        <dbReference type="ChEBI" id="CHEBI:15378"/>
        <dbReference type="ChEBI" id="CHEBI:30616"/>
        <dbReference type="ChEBI" id="CHEBI:43474"/>
        <dbReference type="ChEBI" id="CHEBI:456216"/>
        <dbReference type="EC" id="5.6.2.4"/>
    </reaction>
</comment>
<name>A0A426RMD1_9FLAO</name>
<dbReference type="RefSeq" id="WP_125221979.1">
    <property type="nucleotide sequence ID" value="NZ_QUSX01000001.1"/>
</dbReference>
<keyword evidence="8" id="KW-0238">DNA-binding</keyword>
<evidence type="ECO:0000256" key="4">
    <source>
        <dbReference type="ARBA" id="ARBA00022801"/>
    </source>
</evidence>
<evidence type="ECO:0000256" key="12">
    <source>
        <dbReference type="ARBA" id="ARBA00034808"/>
    </source>
</evidence>
<dbReference type="Gene3D" id="3.40.50.300">
    <property type="entry name" value="P-loop containing nucleotide triphosphate hydrolases"/>
    <property type="match status" value="3"/>
</dbReference>
<dbReference type="GO" id="GO:0004527">
    <property type="term" value="F:exonuclease activity"/>
    <property type="evidence" value="ECO:0007669"/>
    <property type="project" value="UniProtKB-KW"/>
</dbReference>
<dbReference type="InterPro" id="IPR000212">
    <property type="entry name" value="DNA_helicase_UvrD/REP"/>
</dbReference>
<evidence type="ECO:0000256" key="11">
    <source>
        <dbReference type="ARBA" id="ARBA00034617"/>
    </source>
</evidence>
<evidence type="ECO:0000259" key="16">
    <source>
        <dbReference type="PROSITE" id="PS51217"/>
    </source>
</evidence>
<feature type="binding site" evidence="14">
    <location>
        <begin position="11"/>
        <end position="18"/>
    </location>
    <ligand>
        <name>ATP</name>
        <dbReference type="ChEBI" id="CHEBI:30616"/>
    </ligand>
</feature>
<keyword evidence="18" id="KW-1185">Reference proteome</keyword>
<dbReference type="EC" id="5.6.2.4" evidence="12"/>
<dbReference type="AlphaFoldDB" id="A0A426RMD1"/>
<keyword evidence="5 14" id="KW-0347">Helicase</keyword>
<dbReference type="EMBL" id="QUSX01000001">
    <property type="protein sequence ID" value="RRQ50163.1"/>
    <property type="molecule type" value="Genomic_DNA"/>
</dbReference>